<sequence length="593" mass="69431">MDLSKFLEKNELPCFCEVSIVDLDGSIVEDEKEKLYLYRQFENDCILAKCYSNVLQSFLLQQRPSFIPSDPNLTLSTNQSSGVEYLFSEIVSIPVKYHVAIEWYCEYRYPDIRSPSSILELLIGITLKLIFFWEYSILIFFFLYGTLHDFAFNSYNMKITAKVNHFEDNLSLQSKIEFFVNELLRLFEILSSNSQQDHEILDHETDVASLTSRLHKPRVYYVNREMNAYEISPVSSTDEETNTMRRRWLKVPKGSIIKLMKVVSIDYEESGSIISKIKKFFCCNSKTIRTDIAIELKILENFDDFFKMNDNDCENLMKHKKNSMLQTRARLSVADIRVKASFLPVYENNGYNEEIDLIPISFFVKNHKIKIHSLQLAQNFALEKIDQKLIELKLFEENIFKPTKASLNNFNNSDMLQESQHLEIEKYMSIYDLINYRSKCSIIAAYSFKWLKIKFNLLIEGLRMDEIKHFLVKPKHQQKHEKNNLADSVKADDSIFTFNDEKFIRNESSSSSALFLKADKSRSSTFPKEKDKQKSEDETLKNGDLKEIPSPQSFDKIGSRFKRTSRAFSLPVDQALLIKEYMNILFTQIINDK</sequence>
<keyword evidence="4" id="KW-1185">Reference proteome</keyword>
<evidence type="ECO:0000313" key="4">
    <source>
        <dbReference type="Proteomes" id="UP000276133"/>
    </source>
</evidence>
<name>A0A3M7Q886_BRAPC</name>
<evidence type="ECO:0000256" key="1">
    <source>
        <dbReference type="SAM" id="MobiDB-lite"/>
    </source>
</evidence>
<organism evidence="3 4">
    <name type="scientific">Brachionus plicatilis</name>
    <name type="common">Marine rotifer</name>
    <name type="synonym">Brachionus muelleri</name>
    <dbReference type="NCBI Taxonomy" id="10195"/>
    <lineage>
        <taxon>Eukaryota</taxon>
        <taxon>Metazoa</taxon>
        <taxon>Spiralia</taxon>
        <taxon>Gnathifera</taxon>
        <taxon>Rotifera</taxon>
        <taxon>Eurotatoria</taxon>
        <taxon>Monogononta</taxon>
        <taxon>Pseudotrocha</taxon>
        <taxon>Ploima</taxon>
        <taxon>Brachionidae</taxon>
        <taxon>Brachionus</taxon>
    </lineage>
</organism>
<dbReference type="AlphaFoldDB" id="A0A3M7Q886"/>
<feature type="transmembrane region" description="Helical" evidence="2">
    <location>
        <begin position="118"/>
        <end position="144"/>
    </location>
</feature>
<evidence type="ECO:0000256" key="2">
    <source>
        <dbReference type="SAM" id="Phobius"/>
    </source>
</evidence>
<dbReference type="Proteomes" id="UP000276133">
    <property type="component" value="Unassembled WGS sequence"/>
</dbReference>
<keyword evidence="2" id="KW-0812">Transmembrane</keyword>
<keyword evidence="2" id="KW-0472">Membrane</keyword>
<evidence type="ECO:0000313" key="3">
    <source>
        <dbReference type="EMBL" id="RNA07191.1"/>
    </source>
</evidence>
<comment type="caution">
    <text evidence="3">The sequence shown here is derived from an EMBL/GenBank/DDBJ whole genome shotgun (WGS) entry which is preliminary data.</text>
</comment>
<protein>
    <submittedName>
        <fullName evidence="3">Uncharacterized protein</fullName>
    </submittedName>
</protein>
<reference evidence="3 4" key="1">
    <citation type="journal article" date="2018" name="Sci. Rep.">
        <title>Genomic signatures of local adaptation to the degree of environmental predictability in rotifers.</title>
        <authorList>
            <person name="Franch-Gras L."/>
            <person name="Hahn C."/>
            <person name="Garcia-Roger E.M."/>
            <person name="Carmona M.J."/>
            <person name="Serra M."/>
            <person name="Gomez A."/>
        </authorList>
    </citation>
    <scope>NUCLEOTIDE SEQUENCE [LARGE SCALE GENOMIC DNA]</scope>
    <source>
        <strain evidence="3">HYR1</strain>
    </source>
</reference>
<dbReference type="EMBL" id="REGN01007131">
    <property type="protein sequence ID" value="RNA07191.1"/>
    <property type="molecule type" value="Genomic_DNA"/>
</dbReference>
<feature type="region of interest" description="Disordered" evidence="1">
    <location>
        <begin position="524"/>
        <end position="545"/>
    </location>
</feature>
<gene>
    <name evidence="3" type="ORF">BpHYR1_044732</name>
</gene>
<accession>A0A3M7Q886</accession>
<proteinExistence type="predicted"/>
<dbReference type="OrthoDB" id="10536056at2759"/>
<keyword evidence="2" id="KW-1133">Transmembrane helix</keyword>